<dbReference type="SUPFAM" id="SSF51161">
    <property type="entry name" value="Trimeric LpxA-like enzymes"/>
    <property type="match status" value="1"/>
</dbReference>
<comment type="caution">
    <text evidence="1">The sequence shown here is derived from an EMBL/GenBank/DDBJ whole genome shotgun (WGS) entry which is preliminary data.</text>
</comment>
<dbReference type="InterPro" id="IPR011004">
    <property type="entry name" value="Trimer_LpxA-like_sf"/>
</dbReference>
<dbReference type="PANTHER" id="PTHR13061:SF29">
    <property type="entry name" value="GAMMA CARBONIC ANHYDRASE-LIKE 1, MITOCHONDRIAL-RELATED"/>
    <property type="match status" value="1"/>
</dbReference>
<dbReference type="InterPro" id="IPR050484">
    <property type="entry name" value="Transf_Hexapept/Carb_Anhydrase"/>
</dbReference>
<dbReference type="AlphaFoldDB" id="X1Q0C1"/>
<proteinExistence type="predicted"/>
<evidence type="ECO:0008006" key="2">
    <source>
        <dbReference type="Google" id="ProtNLM"/>
    </source>
</evidence>
<name>X1Q0C1_9ZZZZ</name>
<dbReference type="Gene3D" id="2.160.10.10">
    <property type="entry name" value="Hexapeptide repeat proteins"/>
    <property type="match status" value="1"/>
</dbReference>
<gene>
    <name evidence="1" type="ORF">S12H4_10186</name>
</gene>
<protein>
    <recommendedName>
        <fullName evidence="2">Serine acetyltransferase</fullName>
    </recommendedName>
</protein>
<dbReference type="PANTHER" id="PTHR13061">
    <property type="entry name" value="DYNACTIN SUBUNIT P25"/>
    <property type="match status" value="1"/>
</dbReference>
<accession>X1Q0C1</accession>
<evidence type="ECO:0000313" key="1">
    <source>
        <dbReference type="EMBL" id="GAI61658.1"/>
    </source>
</evidence>
<dbReference type="EMBL" id="BARW01004301">
    <property type="protein sequence ID" value="GAI61658.1"/>
    <property type="molecule type" value="Genomic_DNA"/>
</dbReference>
<reference evidence="1" key="1">
    <citation type="journal article" date="2014" name="Front. Microbiol.">
        <title>High frequency of phylogenetically diverse reductive dehalogenase-homologous genes in deep subseafloor sedimentary metagenomes.</title>
        <authorList>
            <person name="Kawai M."/>
            <person name="Futagami T."/>
            <person name="Toyoda A."/>
            <person name="Takaki Y."/>
            <person name="Nishi S."/>
            <person name="Hori S."/>
            <person name="Arai W."/>
            <person name="Tsubouchi T."/>
            <person name="Morono Y."/>
            <person name="Uchiyama I."/>
            <person name="Ito T."/>
            <person name="Fujiyama A."/>
            <person name="Inagaki F."/>
            <person name="Takami H."/>
        </authorList>
    </citation>
    <scope>NUCLEOTIDE SEQUENCE</scope>
    <source>
        <strain evidence="1">Expedition CK06-06</strain>
    </source>
</reference>
<sequence>MIGIHATLYDGSTIGGGSIIGMNAAVLENTVIPKRSIVVGVPAKVIKAVDDATYSRIKKHALRYHKLAVSYRGVLF</sequence>
<organism evidence="1">
    <name type="scientific">marine sediment metagenome</name>
    <dbReference type="NCBI Taxonomy" id="412755"/>
    <lineage>
        <taxon>unclassified sequences</taxon>
        <taxon>metagenomes</taxon>
        <taxon>ecological metagenomes</taxon>
    </lineage>
</organism>